<keyword evidence="6" id="KW-1185">Reference proteome</keyword>
<evidence type="ECO:0000256" key="1">
    <source>
        <dbReference type="ARBA" id="ARBA00004141"/>
    </source>
</evidence>
<organism evidence="5 6">
    <name type="scientific">Celeribacter halophilus</name>
    <dbReference type="NCBI Taxonomy" id="576117"/>
    <lineage>
        <taxon>Bacteria</taxon>
        <taxon>Pseudomonadati</taxon>
        <taxon>Pseudomonadota</taxon>
        <taxon>Alphaproteobacteria</taxon>
        <taxon>Rhodobacterales</taxon>
        <taxon>Roseobacteraceae</taxon>
        <taxon>Celeribacter</taxon>
    </lineage>
</organism>
<evidence type="ECO:0000256" key="3">
    <source>
        <dbReference type="ARBA" id="ARBA00022989"/>
    </source>
</evidence>
<keyword evidence="3" id="KW-1133">Transmembrane helix</keyword>
<protein>
    <recommendedName>
        <fullName evidence="7">AB hydrolase-1 domain-containing protein</fullName>
    </recommendedName>
</protein>
<dbReference type="GO" id="GO:0016020">
    <property type="term" value="C:membrane"/>
    <property type="evidence" value="ECO:0007669"/>
    <property type="project" value="UniProtKB-SubCell"/>
</dbReference>
<comment type="subcellular location">
    <subcellularLocation>
        <location evidence="1">Membrane</location>
        <topology evidence="1">Multi-pass membrane protein</topology>
    </subcellularLocation>
</comment>
<evidence type="ECO:0008006" key="7">
    <source>
        <dbReference type="Google" id="ProtNLM"/>
    </source>
</evidence>
<dbReference type="InterPro" id="IPR029058">
    <property type="entry name" value="AB_hydrolase_fold"/>
</dbReference>
<dbReference type="OrthoDB" id="7303283at2"/>
<proteinExistence type="predicted"/>
<evidence type="ECO:0000256" key="2">
    <source>
        <dbReference type="ARBA" id="ARBA00022692"/>
    </source>
</evidence>
<dbReference type="SUPFAM" id="SSF53474">
    <property type="entry name" value="alpha/beta-Hydrolases"/>
    <property type="match status" value="1"/>
</dbReference>
<dbReference type="STRING" id="576117.SAMN04488138_101227"/>
<dbReference type="AlphaFoldDB" id="A0A1I3N071"/>
<dbReference type="Gene3D" id="3.40.50.1820">
    <property type="entry name" value="alpha/beta hydrolase"/>
    <property type="match status" value="1"/>
</dbReference>
<keyword evidence="2" id="KW-0812">Transmembrane</keyword>
<sequence length="307" mass="33898">MPLLKINTDGPFLRSGTRQALRQALATLPQDAPVIICIHGYKFSPRDPQHDPHAHILSLNPQSPSRTARSWPRGLGFGTGDPSEGLCIALGWQARGSLWQAYQQARATGEALARLIWTCDRPVHLIGHSLGARVILTALPHLPEGMVRRAILLAAAEFRSTAEHALDTEAGRTAEVLNITSRENDLFDLLLELALSPDHGPSRPLGAGLGTTHRAWCDVQIDHDATRAMLLRCGYDIPAANKKVCHWSPYLREGMFDFYRSALRHPERLPLSLLQDQLPAEPTPRFSHLLPCLPRVSPLSFSRKASS</sequence>
<keyword evidence="4" id="KW-0472">Membrane</keyword>
<dbReference type="GeneID" id="98663700"/>
<evidence type="ECO:0000256" key="4">
    <source>
        <dbReference type="ARBA" id="ARBA00023136"/>
    </source>
</evidence>
<evidence type="ECO:0000313" key="6">
    <source>
        <dbReference type="Proteomes" id="UP000183299"/>
    </source>
</evidence>
<dbReference type="Proteomes" id="UP000183299">
    <property type="component" value="Unassembled WGS sequence"/>
</dbReference>
<dbReference type="Pfam" id="PF05277">
    <property type="entry name" value="DUF726"/>
    <property type="match status" value="1"/>
</dbReference>
<reference evidence="5 6" key="1">
    <citation type="submission" date="2016-10" db="EMBL/GenBank/DDBJ databases">
        <authorList>
            <person name="de Groot N.N."/>
        </authorList>
    </citation>
    <scope>NUCLEOTIDE SEQUENCE [LARGE SCALE GENOMIC DNA]</scope>
    <source>
        <strain evidence="5 6">CGMCC 1.8891</strain>
    </source>
</reference>
<dbReference type="InterPro" id="IPR007941">
    <property type="entry name" value="DUF726"/>
</dbReference>
<dbReference type="RefSeq" id="WP_066603358.1">
    <property type="nucleotide sequence ID" value="NZ_FORY01000001.1"/>
</dbReference>
<accession>A0A1I3N071</accession>
<name>A0A1I3N071_9RHOB</name>
<evidence type="ECO:0000313" key="5">
    <source>
        <dbReference type="EMBL" id="SFJ02663.1"/>
    </source>
</evidence>
<dbReference type="EMBL" id="FORY01000001">
    <property type="protein sequence ID" value="SFJ02663.1"/>
    <property type="molecule type" value="Genomic_DNA"/>
</dbReference>
<gene>
    <name evidence="5" type="ORF">SAMN04488138_101227</name>
</gene>